<reference evidence="12" key="2">
    <citation type="submission" date="2020-04" db="EMBL/GenBank/DDBJ databases">
        <authorList>
            <consortium name="NCBI Genome Project"/>
        </authorList>
    </citation>
    <scope>NUCLEOTIDE SEQUENCE</scope>
    <source>
        <strain evidence="12">CBS 781.70</strain>
    </source>
</reference>
<feature type="domain" description="U4/U6.U5 small nuclear ribonucleoprotein 27kDa protein" evidence="9">
    <location>
        <begin position="175"/>
        <end position="230"/>
    </location>
</feature>
<keyword evidence="6" id="KW-0508">mRNA splicing</keyword>
<sequence length="231" mass="26836">MAEPPHKRPKRTDSSDMWDRGASELKPRTHHTDRPGPEDTSRRRERRRSRSRSRERGDAGRDRPRGDRNYDSRDGRSKPVRPRERSASRERYNARRGDDRARSRSPRRDESKYKGHRARSPPRGPRTDRSRERRRGDGDRSKANVPETNGTAMGASSKHAADKKDPDEMEGIEEDEDAVMKRMMGFGKFNTTKNSKVPGNEMNYAVRKEKKTMYRQYMNRPGGFNRPLSPG</sequence>
<gene>
    <name evidence="10 12" type="ORF">P152DRAFT_456899</name>
</gene>
<dbReference type="Proteomes" id="UP000504638">
    <property type="component" value="Unplaced"/>
</dbReference>
<evidence type="ECO:0000256" key="2">
    <source>
        <dbReference type="ARBA" id="ARBA00004123"/>
    </source>
</evidence>
<accession>A0A6G1G965</accession>
<evidence type="ECO:0000256" key="1">
    <source>
        <dbReference type="ARBA" id="ARBA00003632"/>
    </source>
</evidence>
<comment type="subunit">
    <text evidence="4">Part of a tri-snRNP complex.</text>
</comment>
<evidence type="ECO:0000256" key="8">
    <source>
        <dbReference type="SAM" id="MobiDB-lite"/>
    </source>
</evidence>
<dbReference type="PANTHER" id="PTHR31077:SF1">
    <property type="entry name" value="U4_U6.U5 SMALL NUCLEAR RIBONUCLEOPROTEIN 27 KDA PROTEIN"/>
    <property type="match status" value="1"/>
</dbReference>
<proteinExistence type="inferred from homology"/>
<evidence type="ECO:0000313" key="11">
    <source>
        <dbReference type="Proteomes" id="UP000504638"/>
    </source>
</evidence>
<comment type="function">
    <text evidence="1">May play a role in mRNA splicing.</text>
</comment>
<dbReference type="PANTHER" id="PTHR31077">
    <property type="entry name" value="U4/U6.U5 SMALL NUCLEAR RIBONUCLEOPROTEIN 27 KDA PROTEIN"/>
    <property type="match status" value="1"/>
</dbReference>
<reference evidence="12" key="3">
    <citation type="submission" date="2025-04" db="UniProtKB">
        <authorList>
            <consortium name="RefSeq"/>
        </authorList>
    </citation>
    <scope>IDENTIFICATION</scope>
    <source>
        <strain evidence="12">CBS 781.70</strain>
    </source>
</reference>
<dbReference type="AlphaFoldDB" id="A0A6G1G965"/>
<keyword evidence="11" id="KW-1185">Reference proteome</keyword>
<dbReference type="EMBL" id="ML975153">
    <property type="protein sequence ID" value="KAF1814628.1"/>
    <property type="molecule type" value="Genomic_DNA"/>
</dbReference>
<comment type="subcellular location">
    <subcellularLocation>
        <location evidence="2">Nucleus</location>
    </subcellularLocation>
</comment>
<dbReference type="GeneID" id="54419684"/>
<keyword evidence="7" id="KW-0539">Nucleus</keyword>
<protein>
    <submittedName>
        <fullName evidence="10 12">DUF1777-domain-containing protein</fullName>
    </submittedName>
</protein>
<evidence type="ECO:0000256" key="5">
    <source>
        <dbReference type="ARBA" id="ARBA00022664"/>
    </source>
</evidence>
<dbReference type="GO" id="GO:0008380">
    <property type="term" value="P:RNA splicing"/>
    <property type="evidence" value="ECO:0007669"/>
    <property type="project" value="UniProtKB-KW"/>
</dbReference>
<dbReference type="OrthoDB" id="21368at2759"/>
<evidence type="ECO:0000256" key="4">
    <source>
        <dbReference type="ARBA" id="ARBA00011825"/>
    </source>
</evidence>
<dbReference type="InterPro" id="IPR013957">
    <property type="entry name" value="SNRNP27"/>
</dbReference>
<organism evidence="10">
    <name type="scientific">Eremomyces bilateralis CBS 781.70</name>
    <dbReference type="NCBI Taxonomy" id="1392243"/>
    <lineage>
        <taxon>Eukaryota</taxon>
        <taxon>Fungi</taxon>
        <taxon>Dikarya</taxon>
        <taxon>Ascomycota</taxon>
        <taxon>Pezizomycotina</taxon>
        <taxon>Dothideomycetes</taxon>
        <taxon>Dothideomycetes incertae sedis</taxon>
        <taxon>Eremomycetales</taxon>
        <taxon>Eremomycetaceae</taxon>
        <taxon>Eremomyces</taxon>
    </lineage>
</organism>
<keyword evidence="5" id="KW-0507">mRNA processing</keyword>
<dbReference type="GO" id="GO:0071011">
    <property type="term" value="C:precatalytic spliceosome"/>
    <property type="evidence" value="ECO:0007669"/>
    <property type="project" value="TreeGrafter"/>
</dbReference>
<evidence type="ECO:0000256" key="3">
    <source>
        <dbReference type="ARBA" id="ARBA00008218"/>
    </source>
</evidence>
<feature type="compositionally biased region" description="Basic and acidic residues" evidence="8">
    <location>
        <begin position="125"/>
        <end position="142"/>
    </location>
</feature>
<comment type="similarity">
    <text evidence="3">Belongs to the SNUT3 family.</text>
</comment>
<dbReference type="RefSeq" id="XP_033536259.1">
    <property type="nucleotide sequence ID" value="XM_033679114.1"/>
</dbReference>
<feature type="compositionally biased region" description="Basic and acidic residues" evidence="8">
    <location>
        <begin position="1"/>
        <end position="42"/>
    </location>
</feature>
<evidence type="ECO:0000256" key="6">
    <source>
        <dbReference type="ARBA" id="ARBA00023187"/>
    </source>
</evidence>
<evidence type="ECO:0000313" key="10">
    <source>
        <dbReference type="EMBL" id="KAF1814628.1"/>
    </source>
</evidence>
<evidence type="ECO:0000256" key="7">
    <source>
        <dbReference type="ARBA" id="ARBA00023242"/>
    </source>
</evidence>
<evidence type="ECO:0000313" key="12">
    <source>
        <dbReference type="RefSeq" id="XP_033536259.1"/>
    </source>
</evidence>
<name>A0A6G1G965_9PEZI</name>
<feature type="region of interest" description="Disordered" evidence="8">
    <location>
        <begin position="1"/>
        <end position="171"/>
    </location>
</feature>
<evidence type="ECO:0000259" key="9">
    <source>
        <dbReference type="Pfam" id="PF08648"/>
    </source>
</evidence>
<reference evidence="10 12" key="1">
    <citation type="submission" date="2020-01" db="EMBL/GenBank/DDBJ databases">
        <authorList>
            <consortium name="DOE Joint Genome Institute"/>
            <person name="Haridas S."/>
            <person name="Albert R."/>
            <person name="Binder M."/>
            <person name="Bloem J."/>
            <person name="Labutti K."/>
            <person name="Salamov A."/>
            <person name="Andreopoulos B."/>
            <person name="Baker S.E."/>
            <person name="Barry K."/>
            <person name="Bills G."/>
            <person name="Bluhm B.H."/>
            <person name="Cannon C."/>
            <person name="Castanera R."/>
            <person name="Culley D.E."/>
            <person name="Daum C."/>
            <person name="Ezra D."/>
            <person name="Gonzalez J.B."/>
            <person name="Henrissat B."/>
            <person name="Kuo A."/>
            <person name="Liang C."/>
            <person name="Lipzen A."/>
            <person name="Lutzoni F."/>
            <person name="Magnuson J."/>
            <person name="Mondo S."/>
            <person name="Nolan M."/>
            <person name="Ohm R."/>
            <person name="Pangilinan J."/>
            <person name="Park H.-J."/>
            <person name="Ramirez L."/>
            <person name="Alfaro M."/>
            <person name="Sun H."/>
            <person name="Tritt A."/>
            <person name="Yoshinaga Y."/>
            <person name="Zwiers L.-H."/>
            <person name="Turgeon B.G."/>
            <person name="Goodwin S.B."/>
            <person name="Spatafora J.W."/>
            <person name="Crous P.W."/>
            <person name="Grigoriev I.V."/>
        </authorList>
    </citation>
    <scope>NUCLEOTIDE SEQUENCE</scope>
    <source>
        <strain evidence="10 12">CBS 781.70</strain>
    </source>
</reference>
<dbReference type="GO" id="GO:0006397">
    <property type="term" value="P:mRNA processing"/>
    <property type="evidence" value="ECO:0007669"/>
    <property type="project" value="UniProtKB-KW"/>
</dbReference>
<dbReference type="Pfam" id="PF08648">
    <property type="entry name" value="SNRNP27"/>
    <property type="match status" value="1"/>
</dbReference>
<feature type="compositionally biased region" description="Basic and acidic residues" evidence="8">
    <location>
        <begin position="52"/>
        <end position="113"/>
    </location>
</feature>